<dbReference type="PROSITE" id="PS00573">
    <property type="entry name" value="PYRIDINE_REDOX_2"/>
    <property type="match status" value="1"/>
</dbReference>
<dbReference type="NCBIfam" id="TIGR01292">
    <property type="entry name" value="TRX_reduct"/>
    <property type="match status" value="1"/>
</dbReference>
<dbReference type="GO" id="GO:0005737">
    <property type="term" value="C:cytoplasm"/>
    <property type="evidence" value="ECO:0007669"/>
    <property type="project" value="InterPro"/>
</dbReference>
<dbReference type="OrthoDB" id="371245at2759"/>
<dbReference type="InterPro" id="IPR005982">
    <property type="entry name" value="Thioredox_Rdtase"/>
</dbReference>
<sequence length="373" mass="39465">MSFCPRRLTSLLRKARSLIGLATTASTAASLSSSPAAAASMDDLQTMKTRLCIIGSGPAAHTAAIYAARAELKPILFEGWMANDIAPGGQLTTTSDVENFPGFPEGILGIELMDRCRSQSLRFGTQIFTETVSKVDFSARPFKVFTDSRTVVADAVVVATGAVAKRLGFPGSGDGPNGFWNRGISACAVCDGAAPLFRNKPLAVIGGGDSAMEEANFLTKYGSKVYIIHRRDAFRASKIMQNRAMSNPKIEVLWNSAVVEAYGEGERGVLGGLKVKNVVSGEVSNLKVSGLFFAIGHEPATKFLDGQLELDSDGYVVTKPGTTQTSVRGVFAAGDVQDKKYRQAVTAAGTGCMAALDAEHYLQEIGSQEGKSD</sequence>
<protein>
    <recommendedName>
        <fullName evidence="8">Thioredoxin reductase</fullName>
        <ecNumber evidence="8">1.8.1.9</ecNumber>
    </recommendedName>
</protein>
<comment type="cofactor">
    <cofactor evidence="9">
        <name>FAD</name>
        <dbReference type="ChEBI" id="CHEBI:57692"/>
    </cofactor>
    <text evidence="9">Binds 1 FAD per subunit.</text>
</comment>
<dbReference type="FunFam" id="3.50.50.60:FF:000064">
    <property type="entry name" value="Thioredoxin reductase"/>
    <property type="match status" value="1"/>
</dbReference>
<evidence type="ECO:0000256" key="3">
    <source>
        <dbReference type="ARBA" id="ARBA00022827"/>
    </source>
</evidence>
<keyword evidence="2 8" id="KW-0285">Flavoprotein</keyword>
<dbReference type="InterPro" id="IPR036188">
    <property type="entry name" value="FAD/NAD-bd_sf"/>
</dbReference>
<evidence type="ECO:0000256" key="2">
    <source>
        <dbReference type="ARBA" id="ARBA00022630"/>
    </source>
</evidence>
<dbReference type="RefSeq" id="XP_030535979.1">
    <property type="nucleotide sequence ID" value="XM_030680119.2"/>
</dbReference>
<evidence type="ECO:0000256" key="9">
    <source>
        <dbReference type="RuleBase" id="RU003881"/>
    </source>
</evidence>
<comment type="catalytic activity">
    <reaction evidence="8">
        <text>[thioredoxin]-dithiol + NADP(+) = [thioredoxin]-disulfide + NADPH + H(+)</text>
        <dbReference type="Rhea" id="RHEA:20345"/>
        <dbReference type="Rhea" id="RHEA-COMP:10698"/>
        <dbReference type="Rhea" id="RHEA-COMP:10700"/>
        <dbReference type="ChEBI" id="CHEBI:15378"/>
        <dbReference type="ChEBI" id="CHEBI:29950"/>
        <dbReference type="ChEBI" id="CHEBI:50058"/>
        <dbReference type="ChEBI" id="CHEBI:57783"/>
        <dbReference type="ChEBI" id="CHEBI:58349"/>
        <dbReference type="EC" id="1.8.1.9"/>
    </reaction>
</comment>
<dbReference type="InterPro" id="IPR023753">
    <property type="entry name" value="FAD/NAD-binding_dom"/>
</dbReference>
<comment type="similarity">
    <text evidence="1 8">Belongs to the class-II pyridine nucleotide-disulfide oxidoreductase family.</text>
</comment>
<evidence type="ECO:0000313" key="11">
    <source>
        <dbReference type="Proteomes" id="UP000827889"/>
    </source>
</evidence>
<dbReference type="InterPro" id="IPR008255">
    <property type="entry name" value="Pyr_nucl-diS_OxRdtase_2_AS"/>
</dbReference>
<keyword evidence="4 9" id="KW-0521">NADP</keyword>
<comment type="subunit">
    <text evidence="8">Homodimer.</text>
</comment>
<evidence type="ECO:0000256" key="7">
    <source>
        <dbReference type="ARBA" id="ARBA00023284"/>
    </source>
</evidence>
<evidence type="ECO:0000256" key="4">
    <source>
        <dbReference type="ARBA" id="ARBA00022857"/>
    </source>
</evidence>
<dbReference type="GO" id="GO:0019430">
    <property type="term" value="P:removal of superoxide radicals"/>
    <property type="evidence" value="ECO:0007669"/>
    <property type="project" value="UniProtKB-UniRule"/>
</dbReference>
<dbReference type="KEGG" id="rarg:115744779"/>
<feature type="domain" description="FAD/NAD(P)-binding" evidence="10">
    <location>
        <begin position="50"/>
        <end position="351"/>
    </location>
</feature>
<evidence type="ECO:0000259" key="10">
    <source>
        <dbReference type="Pfam" id="PF07992"/>
    </source>
</evidence>
<dbReference type="GeneID" id="115744779"/>
<evidence type="ECO:0000256" key="6">
    <source>
        <dbReference type="ARBA" id="ARBA00023157"/>
    </source>
</evidence>
<dbReference type="EC" id="1.8.1.9" evidence="8"/>
<dbReference type="AlphaFoldDB" id="A0A8B8PML6"/>
<keyword evidence="5 8" id="KW-0560">Oxidoreductase</keyword>
<reference evidence="12" key="1">
    <citation type="submission" date="2025-08" db="UniProtKB">
        <authorList>
            <consortium name="RefSeq"/>
        </authorList>
    </citation>
    <scope>IDENTIFICATION</scope>
    <source>
        <tissue evidence="12">Leaf</tissue>
    </source>
</reference>
<organism evidence="11 12">
    <name type="scientific">Rhodamnia argentea</name>
    <dbReference type="NCBI Taxonomy" id="178133"/>
    <lineage>
        <taxon>Eukaryota</taxon>
        <taxon>Viridiplantae</taxon>
        <taxon>Streptophyta</taxon>
        <taxon>Embryophyta</taxon>
        <taxon>Tracheophyta</taxon>
        <taxon>Spermatophyta</taxon>
        <taxon>Magnoliopsida</taxon>
        <taxon>eudicotyledons</taxon>
        <taxon>Gunneridae</taxon>
        <taxon>Pentapetalae</taxon>
        <taxon>rosids</taxon>
        <taxon>malvids</taxon>
        <taxon>Myrtales</taxon>
        <taxon>Myrtaceae</taxon>
        <taxon>Myrtoideae</taxon>
        <taxon>Myrteae</taxon>
        <taxon>Australasian group</taxon>
        <taxon>Rhodamnia</taxon>
    </lineage>
</organism>
<keyword evidence="6" id="KW-1015">Disulfide bond</keyword>
<dbReference type="PANTHER" id="PTHR48105">
    <property type="entry name" value="THIOREDOXIN REDUCTASE 1-RELATED-RELATED"/>
    <property type="match status" value="1"/>
</dbReference>
<dbReference type="InterPro" id="IPR050097">
    <property type="entry name" value="Ferredoxin-NADP_redctase_2"/>
</dbReference>
<dbReference type="Proteomes" id="UP000827889">
    <property type="component" value="Chromosome 8"/>
</dbReference>
<keyword evidence="7 8" id="KW-0676">Redox-active center</keyword>
<dbReference type="PRINTS" id="PR00469">
    <property type="entry name" value="PNDRDTASEII"/>
</dbReference>
<name>A0A8B8PML6_9MYRT</name>
<dbReference type="Gene3D" id="3.50.50.60">
    <property type="entry name" value="FAD/NAD(P)-binding domain"/>
    <property type="match status" value="2"/>
</dbReference>
<keyword evidence="3 8" id="KW-0274">FAD</keyword>
<dbReference type="Pfam" id="PF07992">
    <property type="entry name" value="Pyr_redox_2"/>
    <property type="match status" value="1"/>
</dbReference>
<keyword evidence="11" id="KW-1185">Reference proteome</keyword>
<accession>A0A8B8PML6</accession>
<evidence type="ECO:0000256" key="5">
    <source>
        <dbReference type="ARBA" id="ARBA00023002"/>
    </source>
</evidence>
<dbReference type="SUPFAM" id="SSF51905">
    <property type="entry name" value="FAD/NAD(P)-binding domain"/>
    <property type="match status" value="1"/>
</dbReference>
<evidence type="ECO:0000256" key="1">
    <source>
        <dbReference type="ARBA" id="ARBA00009333"/>
    </source>
</evidence>
<dbReference type="GO" id="GO:0004791">
    <property type="term" value="F:thioredoxin-disulfide reductase (NADPH) activity"/>
    <property type="evidence" value="ECO:0007669"/>
    <property type="project" value="UniProtKB-UniRule"/>
</dbReference>
<gene>
    <name evidence="12" type="primary">LOC115744779</name>
</gene>
<proteinExistence type="inferred from homology"/>
<evidence type="ECO:0000256" key="8">
    <source>
        <dbReference type="RuleBase" id="RU003880"/>
    </source>
</evidence>
<dbReference type="PRINTS" id="PR00368">
    <property type="entry name" value="FADPNR"/>
</dbReference>
<evidence type="ECO:0000313" key="12">
    <source>
        <dbReference type="RefSeq" id="XP_030535979.1"/>
    </source>
</evidence>